<dbReference type="SUPFAM" id="SSF103473">
    <property type="entry name" value="MFS general substrate transporter"/>
    <property type="match status" value="1"/>
</dbReference>
<comment type="subcellular location">
    <subcellularLocation>
        <location evidence="1">Cell membrane</location>
        <topology evidence="1">Multi-pass membrane protein</topology>
    </subcellularLocation>
</comment>
<dbReference type="Gene3D" id="1.20.1250.20">
    <property type="entry name" value="MFS general substrate transporter like domains"/>
    <property type="match status" value="1"/>
</dbReference>
<dbReference type="PANTHER" id="PTHR23517:SF3">
    <property type="entry name" value="INTEGRAL MEMBRANE TRANSPORT PROTEIN"/>
    <property type="match status" value="1"/>
</dbReference>
<feature type="transmembrane region" description="Helical" evidence="7">
    <location>
        <begin position="36"/>
        <end position="61"/>
    </location>
</feature>
<keyword evidence="10" id="KW-1185">Reference proteome</keyword>
<keyword evidence="2" id="KW-0813">Transport</keyword>
<feature type="transmembrane region" description="Helical" evidence="7">
    <location>
        <begin position="73"/>
        <end position="92"/>
    </location>
</feature>
<feature type="transmembrane region" description="Helical" evidence="7">
    <location>
        <begin position="279"/>
        <end position="302"/>
    </location>
</feature>
<feature type="transmembrane region" description="Helical" evidence="7">
    <location>
        <begin position="371"/>
        <end position="393"/>
    </location>
</feature>
<evidence type="ECO:0000256" key="6">
    <source>
        <dbReference type="ARBA" id="ARBA00023136"/>
    </source>
</evidence>
<evidence type="ECO:0000256" key="3">
    <source>
        <dbReference type="ARBA" id="ARBA00022475"/>
    </source>
</evidence>
<dbReference type="InterPro" id="IPR011701">
    <property type="entry name" value="MFS"/>
</dbReference>
<dbReference type="GO" id="GO:0005886">
    <property type="term" value="C:plasma membrane"/>
    <property type="evidence" value="ECO:0007669"/>
    <property type="project" value="UniProtKB-SubCell"/>
</dbReference>
<keyword evidence="5 7" id="KW-1133">Transmembrane helix</keyword>
<dbReference type="AlphaFoldDB" id="A0A1H9BE34"/>
<feature type="transmembrane region" description="Helical" evidence="7">
    <location>
        <begin position="244"/>
        <end position="264"/>
    </location>
</feature>
<sequence length="438" mass="47901">MDYEWVICSQFRPMSALLHRIFDLYVKAFSGLPRKVWLLALVLLVNRSGAMVVVFLSVYLINDLDYAPIKAGYVMAAFGAGGIAGNYIGGLLNDRFGSWHIMFYSMIGAGLLNIILGQMDQFWSLCLMSFLISLFADAFRPANRAAVAIYAPPGKLTQSFGLLRMAVNLGLSIGPAIGGWLIHRYGFQLMFWGDGITFLLAAGVFYFALPPDETARPLVTEEEKDAAGQPRPAPAAAPAHRQPWLLVFVVANVAIILCFFQLFGPLPAFLSESGYNEQMIGLLLTINGLLIVAVEMPMLYVMERRFRPIPIMVIGGLLIAVGYLLLPAGVSTGFVVLFIMMIFLTIGEILYMPFTNTYVSEHAPPKRRGEYLGMLSASYSAAFVLAPLIGFGIAENRGYATATFACCGIAAVGCLLLSRVNMIREKATPSARQQPSLK</sequence>
<reference evidence="10" key="1">
    <citation type="submission" date="2016-10" db="EMBL/GenBank/DDBJ databases">
        <authorList>
            <person name="Varghese N."/>
            <person name="Submissions S."/>
        </authorList>
    </citation>
    <scope>NUCLEOTIDE SEQUENCE [LARGE SCALE GENOMIC DNA]</scope>
    <source>
        <strain evidence="10">DSM 24740</strain>
    </source>
</reference>
<evidence type="ECO:0000256" key="7">
    <source>
        <dbReference type="SAM" id="Phobius"/>
    </source>
</evidence>
<organism evidence="9 10">
    <name type="scientific">Neolewinella agarilytica</name>
    <dbReference type="NCBI Taxonomy" id="478744"/>
    <lineage>
        <taxon>Bacteria</taxon>
        <taxon>Pseudomonadati</taxon>
        <taxon>Bacteroidota</taxon>
        <taxon>Saprospiria</taxon>
        <taxon>Saprospirales</taxon>
        <taxon>Lewinellaceae</taxon>
        <taxon>Neolewinella</taxon>
    </lineage>
</organism>
<evidence type="ECO:0000256" key="4">
    <source>
        <dbReference type="ARBA" id="ARBA00022692"/>
    </source>
</evidence>
<feature type="transmembrane region" description="Helical" evidence="7">
    <location>
        <begin position="189"/>
        <end position="209"/>
    </location>
</feature>
<dbReference type="InParanoid" id="A0A1H9BE34"/>
<dbReference type="PROSITE" id="PS50850">
    <property type="entry name" value="MFS"/>
    <property type="match status" value="1"/>
</dbReference>
<evidence type="ECO:0000256" key="2">
    <source>
        <dbReference type="ARBA" id="ARBA00022448"/>
    </source>
</evidence>
<keyword evidence="4 7" id="KW-0812">Transmembrane</keyword>
<dbReference type="InterPro" id="IPR050171">
    <property type="entry name" value="MFS_Transporters"/>
</dbReference>
<feature type="transmembrane region" description="Helical" evidence="7">
    <location>
        <begin position="309"/>
        <end position="326"/>
    </location>
</feature>
<protein>
    <submittedName>
        <fullName evidence="9">Predicted arabinose efflux permease, MFS family</fullName>
    </submittedName>
</protein>
<feature type="transmembrane region" description="Helical" evidence="7">
    <location>
        <begin position="399"/>
        <end position="417"/>
    </location>
</feature>
<evidence type="ECO:0000256" key="5">
    <source>
        <dbReference type="ARBA" id="ARBA00022989"/>
    </source>
</evidence>
<evidence type="ECO:0000256" key="1">
    <source>
        <dbReference type="ARBA" id="ARBA00004651"/>
    </source>
</evidence>
<dbReference type="InterPro" id="IPR020846">
    <property type="entry name" value="MFS_dom"/>
</dbReference>
<dbReference type="PANTHER" id="PTHR23517">
    <property type="entry name" value="RESISTANCE PROTEIN MDTM, PUTATIVE-RELATED-RELATED"/>
    <property type="match status" value="1"/>
</dbReference>
<proteinExistence type="predicted"/>
<dbReference type="EMBL" id="FOFB01000003">
    <property type="protein sequence ID" value="SEP87145.1"/>
    <property type="molecule type" value="Genomic_DNA"/>
</dbReference>
<keyword evidence="3" id="KW-1003">Cell membrane</keyword>
<dbReference type="Pfam" id="PF07690">
    <property type="entry name" value="MFS_1"/>
    <property type="match status" value="1"/>
</dbReference>
<feature type="transmembrane region" description="Helical" evidence="7">
    <location>
        <begin position="99"/>
        <end position="116"/>
    </location>
</feature>
<dbReference type="InterPro" id="IPR036259">
    <property type="entry name" value="MFS_trans_sf"/>
</dbReference>
<dbReference type="OrthoDB" id="5379144at2"/>
<dbReference type="FunCoup" id="A0A1H9BE34">
    <property type="interactions" value="26"/>
</dbReference>
<evidence type="ECO:0000313" key="10">
    <source>
        <dbReference type="Proteomes" id="UP000199021"/>
    </source>
</evidence>
<feature type="domain" description="Major facilitator superfamily (MFS) profile" evidence="8">
    <location>
        <begin position="35"/>
        <end position="426"/>
    </location>
</feature>
<accession>A0A1H9BE34</accession>
<dbReference type="Proteomes" id="UP000199021">
    <property type="component" value="Unassembled WGS sequence"/>
</dbReference>
<feature type="transmembrane region" description="Helical" evidence="7">
    <location>
        <begin position="160"/>
        <end position="183"/>
    </location>
</feature>
<gene>
    <name evidence="9" type="ORF">SAMN05444359_10387</name>
</gene>
<evidence type="ECO:0000259" key="8">
    <source>
        <dbReference type="PROSITE" id="PS50850"/>
    </source>
</evidence>
<dbReference type="STRING" id="478744.SAMN05444359_10387"/>
<dbReference type="PRINTS" id="PR01036">
    <property type="entry name" value="TCRTETB"/>
</dbReference>
<feature type="transmembrane region" description="Helical" evidence="7">
    <location>
        <begin position="332"/>
        <end position="351"/>
    </location>
</feature>
<feature type="transmembrane region" description="Helical" evidence="7">
    <location>
        <begin position="122"/>
        <end position="139"/>
    </location>
</feature>
<name>A0A1H9BE34_9BACT</name>
<evidence type="ECO:0000313" key="9">
    <source>
        <dbReference type="EMBL" id="SEP87145.1"/>
    </source>
</evidence>
<keyword evidence="6 7" id="KW-0472">Membrane</keyword>
<dbReference type="GO" id="GO:0022857">
    <property type="term" value="F:transmembrane transporter activity"/>
    <property type="evidence" value="ECO:0007669"/>
    <property type="project" value="InterPro"/>
</dbReference>